<protein>
    <recommendedName>
        <fullName evidence="12">Replication restart protein PriA</fullName>
    </recommendedName>
    <alternativeName>
        <fullName evidence="12">ATP-dependent DNA helicase PriA</fullName>
        <ecNumber evidence="12">5.6.2.4</ecNumber>
    </alternativeName>
    <alternativeName>
        <fullName evidence="12">DNA 3'-5' helicase PriA</fullName>
    </alternativeName>
</protein>
<keyword evidence="4 12" id="KW-0547">Nucleotide-binding</keyword>
<dbReference type="InterPro" id="IPR041222">
    <property type="entry name" value="PriA_3primeBD"/>
</dbReference>
<accession>A0A1B9F416</accession>
<dbReference type="InterPro" id="IPR041236">
    <property type="entry name" value="PriA_C"/>
</dbReference>
<dbReference type="GO" id="GO:0005524">
    <property type="term" value="F:ATP binding"/>
    <property type="evidence" value="ECO:0007669"/>
    <property type="project" value="UniProtKB-UniRule"/>
</dbReference>
<dbReference type="PANTHER" id="PTHR30580:SF0">
    <property type="entry name" value="PRIMOSOMAL PROTEIN N"/>
    <property type="match status" value="1"/>
</dbReference>
<dbReference type="Gene3D" id="3.40.50.300">
    <property type="entry name" value="P-loop containing nucleotide triphosphate hydrolases"/>
    <property type="match status" value="2"/>
</dbReference>
<dbReference type="GO" id="GO:0006270">
    <property type="term" value="P:DNA replication initiation"/>
    <property type="evidence" value="ECO:0007669"/>
    <property type="project" value="TreeGrafter"/>
</dbReference>
<dbReference type="EMBL" id="MAGO01000011">
    <property type="protein sequence ID" value="OCC14564.1"/>
    <property type="molecule type" value="Genomic_DNA"/>
</dbReference>
<keyword evidence="6 12" id="KW-0347">Helicase</keyword>
<comment type="cofactor">
    <cofactor evidence="12">
        <name>Zn(2+)</name>
        <dbReference type="ChEBI" id="CHEBI:29105"/>
    </cofactor>
    <text evidence="12">Binds 2 zinc ions per subunit.</text>
</comment>
<dbReference type="Proteomes" id="UP000093080">
    <property type="component" value="Unassembled WGS sequence"/>
</dbReference>
<evidence type="ECO:0000256" key="11">
    <source>
        <dbReference type="ARBA" id="ARBA00048988"/>
    </source>
</evidence>
<feature type="binding site" evidence="12">
    <location>
        <position position="395"/>
    </location>
    <ligand>
        <name>Zn(2+)</name>
        <dbReference type="ChEBI" id="CHEBI:29105"/>
        <label>1</label>
    </ligand>
</feature>
<comment type="catalytic activity">
    <reaction evidence="12">
        <text>Couples ATP hydrolysis with the unwinding of duplex DNA by translocating in the 3'-5' direction.</text>
        <dbReference type="EC" id="5.6.2.4"/>
    </reaction>
</comment>
<evidence type="ECO:0000256" key="8">
    <source>
        <dbReference type="ARBA" id="ARBA00022840"/>
    </source>
</evidence>
<dbReference type="EC" id="5.6.2.4" evidence="12"/>
<dbReference type="GO" id="GO:0006310">
    <property type="term" value="P:DNA recombination"/>
    <property type="evidence" value="ECO:0007669"/>
    <property type="project" value="InterPro"/>
</dbReference>
<keyword evidence="8 12" id="KW-0067">ATP-binding</keyword>
<dbReference type="SMART" id="SM00487">
    <property type="entry name" value="DEXDc"/>
    <property type="match status" value="1"/>
</dbReference>
<keyword evidence="2 12" id="KW-0235">DNA replication</keyword>
<dbReference type="InterPro" id="IPR011545">
    <property type="entry name" value="DEAD/DEAH_box_helicase_dom"/>
</dbReference>
<dbReference type="InterPro" id="IPR014001">
    <property type="entry name" value="Helicase_ATP-bd"/>
</dbReference>
<dbReference type="GO" id="GO:0003677">
    <property type="term" value="F:DNA binding"/>
    <property type="evidence" value="ECO:0007669"/>
    <property type="project" value="UniProtKB-UniRule"/>
</dbReference>
<dbReference type="GO" id="GO:1990077">
    <property type="term" value="C:primosome complex"/>
    <property type="evidence" value="ECO:0007669"/>
    <property type="project" value="UniProtKB-UniRule"/>
</dbReference>
<dbReference type="RefSeq" id="WP_067620038.1">
    <property type="nucleotide sequence ID" value="NZ_MAGO01000011.1"/>
</dbReference>
<dbReference type="GO" id="GO:0016887">
    <property type="term" value="F:ATP hydrolysis activity"/>
    <property type="evidence" value="ECO:0007669"/>
    <property type="project" value="RHEA"/>
</dbReference>
<dbReference type="InterPro" id="IPR027417">
    <property type="entry name" value="P-loop_NTPase"/>
</dbReference>
<evidence type="ECO:0000256" key="4">
    <source>
        <dbReference type="ARBA" id="ARBA00022741"/>
    </source>
</evidence>
<gene>
    <name evidence="12" type="primary">priA</name>
    <name evidence="14" type="ORF">DBT_2106</name>
</gene>
<dbReference type="PANTHER" id="PTHR30580">
    <property type="entry name" value="PRIMOSOMAL PROTEIN N"/>
    <property type="match status" value="1"/>
</dbReference>
<evidence type="ECO:0000313" key="15">
    <source>
        <dbReference type="Proteomes" id="UP000093080"/>
    </source>
</evidence>
<evidence type="ECO:0000256" key="5">
    <source>
        <dbReference type="ARBA" id="ARBA00022801"/>
    </source>
</evidence>
<dbReference type="NCBIfam" id="TIGR00595">
    <property type="entry name" value="priA"/>
    <property type="match status" value="1"/>
</dbReference>
<comment type="caution">
    <text evidence="14">The sequence shown here is derived from an EMBL/GenBank/DDBJ whole genome shotgun (WGS) entry which is preliminary data.</text>
</comment>
<dbReference type="HAMAP" id="MF_00983">
    <property type="entry name" value="PriA"/>
    <property type="match status" value="1"/>
</dbReference>
<dbReference type="Gene3D" id="3.40.1440.60">
    <property type="entry name" value="PriA, 3(prime) DNA-binding domain"/>
    <property type="match status" value="1"/>
</dbReference>
<dbReference type="InterPro" id="IPR042115">
    <property type="entry name" value="PriA_3primeBD_sf"/>
</dbReference>
<dbReference type="Pfam" id="PF17764">
    <property type="entry name" value="PriA_3primeBD"/>
    <property type="match status" value="1"/>
</dbReference>
<dbReference type="AlphaFoldDB" id="A0A1B9F416"/>
<name>A0A1B9F416_9BACT</name>
<keyword evidence="9 12" id="KW-0238">DNA-binding</keyword>
<evidence type="ECO:0000256" key="2">
    <source>
        <dbReference type="ARBA" id="ARBA00022705"/>
    </source>
</evidence>
<feature type="binding site" evidence="12">
    <location>
        <position position="392"/>
    </location>
    <ligand>
        <name>Zn(2+)</name>
        <dbReference type="ChEBI" id="CHEBI:29105"/>
        <label>1</label>
    </ligand>
</feature>
<feature type="binding site" evidence="12">
    <location>
        <position position="401"/>
    </location>
    <ligand>
        <name>Zn(2+)</name>
        <dbReference type="ChEBI" id="CHEBI:29105"/>
        <label>2</label>
    </ligand>
</feature>
<proteinExistence type="inferred from homology"/>
<comment type="subunit">
    <text evidence="12">Component of the replication restart primosome.</text>
</comment>
<dbReference type="GO" id="GO:0006269">
    <property type="term" value="P:DNA replication, synthesis of primer"/>
    <property type="evidence" value="ECO:0007669"/>
    <property type="project" value="UniProtKB-KW"/>
</dbReference>
<feature type="domain" description="Helicase ATP-binding" evidence="13">
    <location>
        <begin position="160"/>
        <end position="326"/>
    </location>
</feature>
<feature type="binding site" evidence="12">
    <location>
        <position position="441"/>
    </location>
    <ligand>
        <name>Zn(2+)</name>
        <dbReference type="ChEBI" id="CHEBI:29105"/>
        <label>1</label>
    </ligand>
</feature>
<dbReference type="OrthoDB" id="9759544at2"/>
<organism evidence="14 15">
    <name type="scientific">Dissulfuribacter thermophilus</name>
    <dbReference type="NCBI Taxonomy" id="1156395"/>
    <lineage>
        <taxon>Bacteria</taxon>
        <taxon>Pseudomonadati</taxon>
        <taxon>Thermodesulfobacteriota</taxon>
        <taxon>Dissulfuribacteria</taxon>
        <taxon>Dissulfuribacterales</taxon>
        <taxon>Dissulfuribacteraceae</taxon>
        <taxon>Dissulfuribacter</taxon>
    </lineage>
</organism>
<keyword evidence="1 12" id="KW-0639">Primosome</keyword>
<evidence type="ECO:0000256" key="9">
    <source>
        <dbReference type="ARBA" id="ARBA00023125"/>
    </source>
</evidence>
<keyword evidence="10 12" id="KW-0413">Isomerase</keyword>
<dbReference type="STRING" id="1156395.DBT_2106"/>
<dbReference type="FunFam" id="3.40.50.300:FF:000489">
    <property type="entry name" value="Primosome assembly protein PriA"/>
    <property type="match status" value="1"/>
</dbReference>
<feature type="binding site" evidence="12">
    <location>
        <position position="425"/>
    </location>
    <ligand>
        <name>Zn(2+)</name>
        <dbReference type="ChEBI" id="CHEBI:29105"/>
        <label>2</label>
    </ligand>
</feature>
<dbReference type="GO" id="GO:0008270">
    <property type="term" value="F:zinc ion binding"/>
    <property type="evidence" value="ECO:0007669"/>
    <property type="project" value="UniProtKB-UniRule"/>
</dbReference>
<keyword evidence="15" id="KW-1185">Reference proteome</keyword>
<evidence type="ECO:0000256" key="3">
    <source>
        <dbReference type="ARBA" id="ARBA00022723"/>
    </source>
</evidence>
<dbReference type="CDD" id="cd17929">
    <property type="entry name" value="DEXHc_priA"/>
    <property type="match status" value="1"/>
</dbReference>
<feature type="binding site" evidence="12">
    <location>
        <position position="428"/>
    </location>
    <ligand>
        <name>Zn(2+)</name>
        <dbReference type="ChEBI" id="CHEBI:29105"/>
        <label>2</label>
    </ligand>
</feature>
<evidence type="ECO:0000256" key="12">
    <source>
        <dbReference type="HAMAP-Rule" id="MF_00983"/>
    </source>
</evidence>
<evidence type="ECO:0000256" key="6">
    <source>
        <dbReference type="ARBA" id="ARBA00022806"/>
    </source>
</evidence>
<keyword evidence="7 12" id="KW-0862">Zinc</keyword>
<sequence>MESEISPVFVALPIPKQGLLAYMPPQGMDQLEPGMRVLVPVGLRRRMIGVVWDPPEKRDPQDLDIELKEVSSVLDEAPIISREYRRFLQAVSWYYFYPVGMTLEEALPNLLLSSRSSSIEKILNTRKKTRVRFQIPPSAPCRPKSLTQEQISVLSVLKKRISGNLFSPVVLHGVTGSGKTEVYIRAAESALALGKTALILVPEIALASQLVAWFYNAFGDLVGLWHSKITGPQKLKTWQDIRDGKIRIIVGVRSAIFAPLDNIGLIVVDEEHDDSFKQDVRLRYSARDLALLLGKLQNATVVLGSATPSLTTYEKVIKGEYELLTMTRRVHDTPLPKVELIDLRTKRKKKEIPRLPWWMSEALYKAIDETLHSNEQLLLFLNRRGFATFVFCSDCGHAFRCPHCEITLTLHKSFGPKGNKELLVCHSCGFNLPALPVCPNCGGQAISSKGIGTERVLAELVQVFPNIRAERFDRDTMGSKKKLINTLEGFRKGDIDALVGTQMITKGHDFPNLSLVGVIWGDQSLHYPSFNASEKTFQLLTQVAGRAGRRGKRGRVIIQSFCPEHYSIVYACEHDYESFLREERNKRVGHFYPPFGHLINLIFSGKLEEHVKKISFEAQQIAMRILPKIQKRYTKAVEILGPSPGIRPKVKDLFVWNLLLKSQSRKAVRSLAEGLLNKLSTVPKRGVRIEIDCDPTGLG</sequence>
<evidence type="ECO:0000256" key="10">
    <source>
        <dbReference type="ARBA" id="ARBA00023235"/>
    </source>
</evidence>
<comment type="catalytic activity">
    <reaction evidence="11 12">
        <text>ATP + H2O = ADP + phosphate + H(+)</text>
        <dbReference type="Rhea" id="RHEA:13065"/>
        <dbReference type="ChEBI" id="CHEBI:15377"/>
        <dbReference type="ChEBI" id="CHEBI:15378"/>
        <dbReference type="ChEBI" id="CHEBI:30616"/>
        <dbReference type="ChEBI" id="CHEBI:43474"/>
        <dbReference type="ChEBI" id="CHEBI:456216"/>
        <dbReference type="EC" id="5.6.2.4"/>
    </reaction>
</comment>
<feature type="binding site" evidence="12">
    <location>
        <position position="404"/>
    </location>
    <ligand>
        <name>Zn(2+)</name>
        <dbReference type="ChEBI" id="CHEBI:29105"/>
        <label>2</label>
    </ligand>
</feature>
<keyword evidence="3 12" id="KW-0479">Metal-binding</keyword>
<reference evidence="14 15" key="1">
    <citation type="submission" date="2016-06" db="EMBL/GenBank/DDBJ databases">
        <title>Respiratory ammonification of nitrate coupled to the oxidation of elemental sulfur in deep-sea autotrophic thermophilic bacteria.</title>
        <authorList>
            <person name="Slobodkina G.B."/>
            <person name="Mardanov A.V."/>
            <person name="Ravin N.V."/>
            <person name="Frolova A.A."/>
            <person name="Viryasiv M.B."/>
            <person name="Chernyh N.A."/>
            <person name="Bonch-Osmolovskaya E.A."/>
            <person name="Slobodkin A.I."/>
        </authorList>
    </citation>
    <scope>NUCLEOTIDE SEQUENCE [LARGE SCALE GENOMIC DNA]</scope>
    <source>
        <strain evidence="14 15">S69</strain>
    </source>
</reference>
<dbReference type="GO" id="GO:0006302">
    <property type="term" value="P:double-strand break repair"/>
    <property type="evidence" value="ECO:0007669"/>
    <property type="project" value="InterPro"/>
</dbReference>
<dbReference type="InterPro" id="IPR001650">
    <property type="entry name" value="Helicase_C-like"/>
</dbReference>
<evidence type="ECO:0000256" key="1">
    <source>
        <dbReference type="ARBA" id="ARBA00022515"/>
    </source>
</evidence>
<keyword evidence="5 12" id="KW-0378">Hydrolase</keyword>
<evidence type="ECO:0000259" key="13">
    <source>
        <dbReference type="PROSITE" id="PS51192"/>
    </source>
</evidence>
<evidence type="ECO:0000256" key="7">
    <source>
        <dbReference type="ARBA" id="ARBA00022833"/>
    </source>
</evidence>
<comment type="similarity">
    <text evidence="12">Belongs to the helicase family. PriA subfamily.</text>
</comment>
<comment type="function">
    <text evidence="12">Initiates the restart of stalled replication forks, which reloads the replicative helicase on sites other than the origin of replication. Recognizes and binds to abandoned replication forks and remodels them to uncover a helicase loading site. Promotes assembly of the primosome at these replication forks.</text>
</comment>
<evidence type="ECO:0000313" key="14">
    <source>
        <dbReference type="EMBL" id="OCC14564.1"/>
    </source>
</evidence>
<dbReference type="PROSITE" id="PS51192">
    <property type="entry name" value="HELICASE_ATP_BIND_1"/>
    <property type="match status" value="1"/>
</dbReference>
<dbReference type="Pfam" id="PF00271">
    <property type="entry name" value="Helicase_C"/>
    <property type="match status" value="1"/>
</dbReference>
<dbReference type="SMART" id="SM00490">
    <property type="entry name" value="HELICc"/>
    <property type="match status" value="1"/>
</dbReference>
<dbReference type="Pfam" id="PF18074">
    <property type="entry name" value="PriA_C"/>
    <property type="match status" value="1"/>
</dbReference>
<feature type="binding site" evidence="12">
    <location>
        <position position="438"/>
    </location>
    <ligand>
        <name>Zn(2+)</name>
        <dbReference type="ChEBI" id="CHEBI:29105"/>
        <label>1</label>
    </ligand>
</feature>
<dbReference type="SUPFAM" id="SSF52540">
    <property type="entry name" value="P-loop containing nucleoside triphosphate hydrolases"/>
    <property type="match status" value="1"/>
</dbReference>
<dbReference type="GO" id="GO:0043138">
    <property type="term" value="F:3'-5' DNA helicase activity"/>
    <property type="evidence" value="ECO:0007669"/>
    <property type="project" value="UniProtKB-EC"/>
</dbReference>
<dbReference type="PATRIC" id="fig|1156395.6.peg.2131"/>
<dbReference type="InterPro" id="IPR005259">
    <property type="entry name" value="PriA"/>
</dbReference>
<dbReference type="Pfam" id="PF00270">
    <property type="entry name" value="DEAD"/>
    <property type="match status" value="1"/>
</dbReference>